<feature type="non-terminal residue" evidence="3">
    <location>
        <position position="1"/>
    </location>
</feature>
<evidence type="ECO:0000256" key="1">
    <source>
        <dbReference type="ARBA" id="ARBA00022574"/>
    </source>
</evidence>
<name>A0A401Q206_SCYTO</name>
<dbReference type="InterPro" id="IPR052254">
    <property type="entry name" value="CUL4-DDB1_E3_ligase_receptor"/>
</dbReference>
<organism evidence="3 4">
    <name type="scientific">Scyliorhinus torazame</name>
    <name type="common">Cloudy catshark</name>
    <name type="synonym">Catulus torazame</name>
    <dbReference type="NCBI Taxonomy" id="75743"/>
    <lineage>
        <taxon>Eukaryota</taxon>
        <taxon>Metazoa</taxon>
        <taxon>Chordata</taxon>
        <taxon>Craniata</taxon>
        <taxon>Vertebrata</taxon>
        <taxon>Chondrichthyes</taxon>
        <taxon>Elasmobranchii</taxon>
        <taxon>Galeomorphii</taxon>
        <taxon>Galeoidea</taxon>
        <taxon>Carcharhiniformes</taxon>
        <taxon>Scyliorhinidae</taxon>
        <taxon>Scyliorhinus</taxon>
    </lineage>
</organism>
<evidence type="ECO:0000313" key="4">
    <source>
        <dbReference type="Proteomes" id="UP000288216"/>
    </source>
</evidence>
<dbReference type="PANTHER" id="PTHR44472">
    <property type="entry name" value="DDB1- AND CUL4-ASSOCIATED FACTOR 4-RELATED"/>
    <property type="match status" value="1"/>
</dbReference>
<sequence>LELPGFYYDQKKDRYFRLLPGHNNCNPLTWETIKQREMEEKRLKMLEEDAKSGRVARMGMNFTMLLQKRHFGLMNSASYLRFSQELKISAMRRNKLEVHSSDSSSNSSFKMILVSMRLNIMFLLSSSEIVG</sequence>
<protein>
    <submittedName>
        <fullName evidence="3">Uncharacterized protein</fullName>
    </submittedName>
</protein>
<dbReference type="Proteomes" id="UP000288216">
    <property type="component" value="Unassembled WGS sequence"/>
</dbReference>
<evidence type="ECO:0000256" key="2">
    <source>
        <dbReference type="ARBA" id="ARBA00022737"/>
    </source>
</evidence>
<accession>A0A401Q206</accession>
<keyword evidence="4" id="KW-1185">Reference proteome</keyword>
<dbReference type="AlphaFoldDB" id="A0A401Q206"/>
<evidence type="ECO:0000313" key="3">
    <source>
        <dbReference type="EMBL" id="GCB79415.1"/>
    </source>
</evidence>
<comment type="caution">
    <text evidence="3">The sequence shown here is derived from an EMBL/GenBank/DDBJ whole genome shotgun (WGS) entry which is preliminary data.</text>
</comment>
<dbReference type="PANTHER" id="PTHR44472:SF1">
    <property type="entry name" value="DDB1 AND CUL4 ASSOCIATED FACTOR 4"/>
    <property type="match status" value="1"/>
</dbReference>
<reference evidence="3 4" key="1">
    <citation type="journal article" date="2018" name="Nat. Ecol. Evol.">
        <title>Shark genomes provide insights into elasmobranch evolution and the origin of vertebrates.</title>
        <authorList>
            <person name="Hara Y"/>
            <person name="Yamaguchi K"/>
            <person name="Onimaru K"/>
            <person name="Kadota M"/>
            <person name="Koyanagi M"/>
            <person name="Keeley SD"/>
            <person name="Tatsumi K"/>
            <person name="Tanaka K"/>
            <person name="Motone F"/>
            <person name="Kageyama Y"/>
            <person name="Nozu R"/>
            <person name="Adachi N"/>
            <person name="Nishimura O"/>
            <person name="Nakagawa R"/>
            <person name="Tanegashima C"/>
            <person name="Kiyatake I"/>
            <person name="Matsumoto R"/>
            <person name="Murakumo K"/>
            <person name="Nishida K"/>
            <person name="Terakita A"/>
            <person name="Kuratani S"/>
            <person name="Sato K"/>
            <person name="Hyodo S Kuraku.S."/>
        </authorList>
    </citation>
    <scope>NUCLEOTIDE SEQUENCE [LARGE SCALE GENOMIC DNA]</scope>
</reference>
<dbReference type="STRING" id="75743.A0A401Q206"/>
<dbReference type="EMBL" id="BFAA01010649">
    <property type="protein sequence ID" value="GCB79415.1"/>
    <property type="molecule type" value="Genomic_DNA"/>
</dbReference>
<proteinExistence type="predicted"/>
<dbReference type="OrthoDB" id="128867at2759"/>
<keyword evidence="2" id="KW-0677">Repeat</keyword>
<gene>
    <name evidence="3" type="ORF">scyTo_0016955</name>
</gene>
<keyword evidence="1" id="KW-0853">WD repeat</keyword>
<dbReference type="GO" id="GO:0080008">
    <property type="term" value="C:Cul4-RING E3 ubiquitin ligase complex"/>
    <property type="evidence" value="ECO:0007669"/>
    <property type="project" value="TreeGrafter"/>
</dbReference>